<dbReference type="Proteomes" id="UP001500902">
    <property type="component" value="Unassembled WGS sequence"/>
</dbReference>
<evidence type="ECO:0000256" key="2">
    <source>
        <dbReference type="ARBA" id="ARBA00023125"/>
    </source>
</evidence>
<dbReference type="EMBL" id="BAAAZP010000238">
    <property type="protein sequence ID" value="GAA3718558.1"/>
    <property type="molecule type" value="Genomic_DNA"/>
</dbReference>
<dbReference type="InterPro" id="IPR001647">
    <property type="entry name" value="HTH_TetR"/>
</dbReference>
<keyword evidence="7" id="KW-1185">Reference proteome</keyword>
<dbReference type="Pfam" id="PF00440">
    <property type="entry name" value="TetR_N"/>
    <property type="match status" value="1"/>
</dbReference>
<evidence type="ECO:0000256" key="3">
    <source>
        <dbReference type="ARBA" id="ARBA00023163"/>
    </source>
</evidence>
<evidence type="ECO:0000256" key="1">
    <source>
        <dbReference type="ARBA" id="ARBA00023015"/>
    </source>
</evidence>
<comment type="caution">
    <text evidence="6">The sequence shown here is derived from an EMBL/GenBank/DDBJ whole genome shotgun (WGS) entry which is preliminary data.</text>
</comment>
<evidence type="ECO:0000313" key="6">
    <source>
        <dbReference type="EMBL" id="GAA3718558.1"/>
    </source>
</evidence>
<evidence type="ECO:0000256" key="4">
    <source>
        <dbReference type="PROSITE-ProRule" id="PRU00335"/>
    </source>
</evidence>
<keyword evidence="1" id="KW-0805">Transcription regulation</keyword>
<dbReference type="PROSITE" id="PS50977">
    <property type="entry name" value="HTH_TETR_2"/>
    <property type="match status" value="1"/>
</dbReference>
<feature type="domain" description="HTH tetR-type" evidence="5">
    <location>
        <begin position="11"/>
        <end position="69"/>
    </location>
</feature>
<feature type="DNA-binding region" description="H-T-H motif" evidence="4">
    <location>
        <begin position="32"/>
        <end position="51"/>
    </location>
</feature>
<sequence length="189" mass="21099">MDSVAPNGARARTRRAILDAALSALSKNAAASMADIAAAAGVGRTTIHRYFPERSDLLSAIGTHLLERIEVATVRARLDEGPADEALERVCQEYFELEDVLLFAFENPQMTDWTGWDDETESDRALLRLIERGREEGTIDAGQPAAWLTEVMWSLLYSAWQHTRGQHASKHAALELSLRTLRKVIKIER</sequence>
<evidence type="ECO:0000259" key="5">
    <source>
        <dbReference type="PROSITE" id="PS50977"/>
    </source>
</evidence>
<dbReference type="PANTHER" id="PTHR30055">
    <property type="entry name" value="HTH-TYPE TRANSCRIPTIONAL REGULATOR RUTR"/>
    <property type="match status" value="1"/>
</dbReference>
<dbReference type="InterPro" id="IPR009057">
    <property type="entry name" value="Homeodomain-like_sf"/>
</dbReference>
<accession>A0ABP7EFU3</accession>
<keyword evidence="2 4" id="KW-0238">DNA-binding</keyword>
<keyword evidence="3" id="KW-0804">Transcription</keyword>
<dbReference type="SUPFAM" id="SSF48498">
    <property type="entry name" value="Tetracyclin repressor-like, C-terminal domain"/>
    <property type="match status" value="1"/>
</dbReference>
<protein>
    <submittedName>
        <fullName evidence="6">TetR/AcrR family transcriptional regulator</fullName>
    </submittedName>
</protein>
<name>A0ABP7EFU3_9ACTN</name>
<dbReference type="InterPro" id="IPR050109">
    <property type="entry name" value="HTH-type_TetR-like_transc_reg"/>
</dbReference>
<evidence type="ECO:0000313" key="7">
    <source>
        <dbReference type="Proteomes" id="UP001500902"/>
    </source>
</evidence>
<dbReference type="RefSeq" id="WP_344896600.1">
    <property type="nucleotide sequence ID" value="NZ_BAAAZP010000238.1"/>
</dbReference>
<gene>
    <name evidence="6" type="ORF">GCM10022224_100340</name>
</gene>
<reference evidence="7" key="1">
    <citation type="journal article" date="2019" name="Int. J. Syst. Evol. Microbiol.">
        <title>The Global Catalogue of Microorganisms (GCM) 10K type strain sequencing project: providing services to taxonomists for standard genome sequencing and annotation.</title>
        <authorList>
            <consortium name="The Broad Institute Genomics Platform"/>
            <consortium name="The Broad Institute Genome Sequencing Center for Infectious Disease"/>
            <person name="Wu L."/>
            <person name="Ma J."/>
        </authorList>
    </citation>
    <scope>NUCLEOTIDE SEQUENCE [LARGE SCALE GENOMIC DNA]</scope>
    <source>
        <strain evidence="7">JCM 16904</strain>
    </source>
</reference>
<dbReference type="SUPFAM" id="SSF46689">
    <property type="entry name" value="Homeodomain-like"/>
    <property type="match status" value="1"/>
</dbReference>
<proteinExistence type="predicted"/>
<dbReference type="Gene3D" id="1.10.357.10">
    <property type="entry name" value="Tetracycline Repressor, domain 2"/>
    <property type="match status" value="1"/>
</dbReference>
<dbReference type="PANTHER" id="PTHR30055:SF234">
    <property type="entry name" value="HTH-TYPE TRANSCRIPTIONAL REGULATOR BETI"/>
    <property type="match status" value="1"/>
</dbReference>
<dbReference type="InterPro" id="IPR036271">
    <property type="entry name" value="Tet_transcr_reg_TetR-rel_C_sf"/>
</dbReference>
<organism evidence="6 7">
    <name type="scientific">Nonomuraea antimicrobica</name>
    <dbReference type="NCBI Taxonomy" id="561173"/>
    <lineage>
        <taxon>Bacteria</taxon>
        <taxon>Bacillati</taxon>
        <taxon>Actinomycetota</taxon>
        <taxon>Actinomycetes</taxon>
        <taxon>Streptosporangiales</taxon>
        <taxon>Streptosporangiaceae</taxon>
        <taxon>Nonomuraea</taxon>
    </lineage>
</organism>